<gene>
    <name evidence="1" type="ORF">AB1Y20_008839</name>
</gene>
<name>A0AB34IUH8_PRYPA</name>
<comment type="caution">
    <text evidence="1">The sequence shown here is derived from an EMBL/GenBank/DDBJ whole genome shotgun (WGS) entry which is preliminary data.</text>
</comment>
<proteinExistence type="predicted"/>
<dbReference type="EMBL" id="JBGBPQ010000019">
    <property type="protein sequence ID" value="KAL1505079.1"/>
    <property type="molecule type" value="Genomic_DNA"/>
</dbReference>
<sequence length="96" mass="10218">MASARRARRVEHRRGEAAVGAVAGEGEGALQRGARVGEAAGERVHLADAHERARDAEVARAVLPLELAESVSEEREALVEATWRGGGQAEVRLRVS</sequence>
<dbReference type="Proteomes" id="UP001515480">
    <property type="component" value="Unassembled WGS sequence"/>
</dbReference>
<organism evidence="1 2">
    <name type="scientific">Prymnesium parvum</name>
    <name type="common">Toxic golden alga</name>
    <dbReference type="NCBI Taxonomy" id="97485"/>
    <lineage>
        <taxon>Eukaryota</taxon>
        <taxon>Haptista</taxon>
        <taxon>Haptophyta</taxon>
        <taxon>Prymnesiophyceae</taxon>
        <taxon>Prymnesiales</taxon>
        <taxon>Prymnesiaceae</taxon>
        <taxon>Prymnesium</taxon>
    </lineage>
</organism>
<protein>
    <submittedName>
        <fullName evidence="1">Uncharacterized protein</fullName>
    </submittedName>
</protein>
<evidence type="ECO:0000313" key="2">
    <source>
        <dbReference type="Proteomes" id="UP001515480"/>
    </source>
</evidence>
<evidence type="ECO:0000313" key="1">
    <source>
        <dbReference type="EMBL" id="KAL1505079.1"/>
    </source>
</evidence>
<reference evidence="1 2" key="1">
    <citation type="journal article" date="2024" name="Science">
        <title>Giant polyketide synthase enzymes in the biosynthesis of giant marine polyether toxins.</title>
        <authorList>
            <person name="Fallon T.R."/>
            <person name="Shende V.V."/>
            <person name="Wierzbicki I.H."/>
            <person name="Pendleton A.L."/>
            <person name="Watervoot N.F."/>
            <person name="Auber R.P."/>
            <person name="Gonzalez D.J."/>
            <person name="Wisecaver J.H."/>
            <person name="Moore B.S."/>
        </authorList>
    </citation>
    <scope>NUCLEOTIDE SEQUENCE [LARGE SCALE GENOMIC DNA]</scope>
    <source>
        <strain evidence="1 2">12B1</strain>
    </source>
</reference>
<accession>A0AB34IUH8</accession>
<keyword evidence="2" id="KW-1185">Reference proteome</keyword>
<dbReference type="AlphaFoldDB" id="A0AB34IUH8"/>